<accession>X6LFF9</accession>
<dbReference type="AlphaFoldDB" id="X6LFF9"/>
<reference evidence="1 2" key="1">
    <citation type="journal article" date="2013" name="Curr. Biol.">
        <title>The Genome of the Foraminiferan Reticulomyxa filosa.</title>
        <authorList>
            <person name="Glockner G."/>
            <person name="Hulsmann N."/>
            <person name="Schleicher M."/>
            <person name="Noegel A.A."/>
            <person name="Eichinger L."/>
            <person name="Gallinger C."/>
            <person name="Pawlowski J."/>
            <person name="Sierra R."/>
            <person name="Euteneuer U."/>
            <person name="Pillet L."/>
            <person name="Moustafa A."/>
            <person name="Platzer M."/>
            <person name="Groth M."/>
            <person name="Szafranski K."/>
            <person name="Schliwa M."/>
        </authorList>
    </citation>
    <scope>NUCLEOTIDE SEQUENCE [LARGE SCALE GENOMIC DNA]</scope>
</reference>
<dbReference type="EMBL" id="ASPP01041412">
    <property type="protein sequence ID" value="ETO00299.1"/>
    <property type="molecule type" value="Genomic_DNA"/>
</dbReference>
<comment type="caution">
    <text evidence="1">The sequence shown here is derived from an EMBL/GenBank/DDBJ whole genome shotgun (WGS) entry which is preliminary data.</text>
</comment>
<keyword evidence="2" id="KW-1185">Reference proteome</keyword>
<evidence type="ECO:0000313" key="2">
    <source>
        <dbReference type="Proteomes" id="UP000023152"/>
    </source>
</evidence>
<gene>
    <name evidence="1" type="ORF">RFI_37148</name>
</gene>
<sequence>FICEYPSDVILNGHCVVKLVDSNSNNDKDNNQITLLSFDRHLYTKKHTLVMKYVSVWNDDNNNDKNQNQNETNKLKKLNEFNQLNKSNNYNQWIPLTDNHNNPIIIGRDQDNYYGVRALVGGVNNNLLFITYAANNISVFDLNTFQIIKNDILPTDDLIRYHCF</sequence>
<protein>
    <submittedName>
        <fullName evidence="1">Uncharacterized protein</fullName>
    </submittedName>
</protein>
<dbReference type="Proteomes" id="UP000023152">
    <property type="component" value="Unassembled WGS sequence"/>
</dbReference>
<feature type="non-terminal residue" evidence="1">
    <location>
        <position position="1"/>
    </location>
</feature>
<evidence type="ECO:0000313" key="1">
    <source>
        <dbReference type="EMBL" id="ETO00299.1"/>
    </source>
</evidence>
<name>X6LFF9_RETFI</name>
<feature type="non-terminal residue" evidence="1">
    <location>
        <position position="164"/>
    </location>
</feature>
<proteinExistence type="predicted"/>
<organism evidence="1 2">
    <name type="scientific">Reticulomyxa filosa</name>
    <dbReference type="NCBI Taxonomy" id="46433"/>
    <lineage>
        <taxon>Eukaryota</taxon>
        <taxon>Sar</taxon>
        <taxon>Rhizaria</taxon>
        <taxon>Retaria</taxon>
        <taxon>Foraminifera</taxon>
        <taxon>Monothalamids</taxon>
        <taxon>Reticulomyxidae</taxon>
        <taxon>Reticulomyxa</taxon>
    </lineage>
</organism>